<keyword evidence="6 13" id="KW-0812">Transmembrane</keyword>
<keyword evidence="9 13" id="KW-1133">Transmembrane helix</keyword>
<dbReference type="GO" id="GO:0009055">
    <property type="term" value="F:electron transfer activity"/>
    <property type="evidence" value="ECO:0007669"/>
    <property type="project" value="InterPro"/>
</dbReference>
<keyword evidence="5" id="KW-0349">Heme</keyword>
<dbReference type="InterPro" id="IPR052168">
    <property type="entry name" value="Cytochrome_b561_oxidase"/>
</dbReference>
<dbReference type="OrthoDB" id="1247465at2"/>
<name>A0A2T0X8X9_9RHOB</name>
<dbReference type="Gene3D" id="1.20.950.20">
    <property type="entry name" value="Transmembrane di-heme cytochromes, Chain C"/>
    <property type="match status" value="1"/>
</dbReference>
<feature type="transmembrane region" description="Helical" evidence="13">
    <location>
        <begin position="110"/>
        <end position="138"/>
    </location>
</feature>
<feature type="transmembrane region" description="Helical" evidence="13">
    <location>
        <begin position="211"/>
        <end position="234"/>
    </location>
</feature>
<feature type="transmembrane region" description="Helical" evidence="13">
    <location>
        <begin position="20"/>
        <end position="40"/>
    </location>
</feature>
<dbReference type="RefSeq" id="WP_106159763.1">
    <property type="nucleotide sequence ID" value="NZ_PVTT01000001.1"/>
</dbReference>
<evidence type="ECO:0000256" key="7">
    <source>
        <dbReference type="ARBA" id="ARBA00022723"/>
    </source>
</evidence>
<comment type="caution">
    <text evidence="15">The sequence shown here is derived from an EMBL/GenBank/DDBJ whole genome shotgun (WGS) entry which is preliminary data.</text>
</comment>
<evidence type="ECO:0000256" key="11">
    <source>
        <dbReference type="ARBA" id="ARBA00023136"/>
    </source>
</evidence>
<keyword evidence="16" id="KW-1185">Reference proteome</keyword>
<dbReference type="EMBL" id="PVTT01000001">
    <property type="protein sequence ID" value="PRY95379.1"/>
    <property type="molecule type" value="Genomic_DNA"/>
</dbReference>
<keyword evidence="4" id="KW-1003">Cell membrane</keyword>
<reference evidence="15 16" key="1">
    <citation type="submission" date="2018-03" db="EMBL/GenBank/DDBJ databases">
        <title>Genomic Encyclopedia of Archaeal and Bacterial Type Strains, Phase II (KMG-II): from individual species to whole genera.</title>
        <authorList>
            <person name="Goeker M."/>
        </authorList>
    </citation>
    <scope>NUCLEOTIDE SEQUENCE [LARGE SCALE GENOMIC DNA]</scope>
    <source>
        <strain evidence="15 16">DSM 29318</strain>
    </source>
</reference>
<keyword evidence="7" id="KW-0479">Metal-binding</keyword>
<evidence type="ECO:0000256" key="5">
    <source>
        <dbReference type="ARBA" id="ARBA00022617"/>
    </source>
</evidence>
<evidence type="ECO:0000313" key="15">
    <source>
        <dbReference type="EMBL" id="PRY95379.1"/>
    </source>
</evidence>
<dbReference type="Gene3D" id="2.40.128.110">
    <property type="entry name" value="Lipid/polyisoprenoid-binding, YceI-like"/>
    <property type="match status" value="1"/>
</dbReference>
<dbReference type="GO" id="GO:0020037">
    <property type="term" value="F:heme binding"/>
    <property type="evidence" value="ECO:0007669"/>
    <property type="project" value="TreeGrafter"/>
</dbReference>
<keyword evidence="11 13" id="KW-0472">Membrane</keyword>
<evidence type="ECO:0000313" key="16">
    <source>
        <dbReference type="Proteomes" id="UP000238801"/>
    </source>
</evidence>
<evidence type="ECO:0000256" key="3">
    <source>
        <dbReference type="ARBA" id="ARBA00022448"/>
    </source>
</evidence>
<dbReference type="InterPro" id="IPR016174">
    <property type="entry name" value="Di-haem_cyt_TM"/>
</dbReference>
<evidence type="ECO:0000256" key="8">
    <source>
        <dbReference type="ARBA" id="ARBA00022982"/>
    </source>
</evidence>
<dbReference type="PANTHER" id="PTHR30529:SF1">
    <property type="entry name" value="CYTOCHROME B561 HOMOLOG 2"/>
    <property type="match status" value="1"/>
</dbReference>
<protein>
    <submittedName>
        <fullName evidence="15">Cytochrome b561</fullName>
    </submittedName>
</protein>
<comment type="subcellular location">
    <subcellularLocation>
        <location evidence="2">Cell membrane</location>
        <topology evidence="2">Multi-pass membrane protein</topology>
    </subcellularLocation>
</comment>
<comment type="cofactor">
    <cofactor evidence="1">
        <name>heme b</name>
        <dbReference type="ChEBI" id="CHEBI:60344"/>
    </cofactor>
</comment>
<dbReference type="GO" id="GO:0005886">
    <property type="term" value="C:plasma membrane"/>
    <property type="evidence" value="ECO:0007669"/>
    <property type="project" value="UniProtKB-SubCell"/>
</dbReference>
<evidence type="ECO:0000256" key="9">
    <source>
        <dbReference type="ARBA" id="ARBA00022989"/>
    </source>
</evidence>
<dbReference type="GO" id="GO:0046872">
    <property type="term" value="F:metal ion binding"/>
    <property type="evidence" value="ECO:0007669"/>
    <property type="project" value="UniProtKB-KW"/>
</dbReference>
<keyword evidence="3" id="KW-0813">Transport</keyword>
<evidence type="ECO:0000256" key="6">
    <source>
        <dbReference type="ARBA" id="ARBA00022692"/>
    </source>
</evidence>
<dbReference type="InterPro" id="IPR011577">
    <property type="entry name" value="Cyt_b561_bac/Ni-Hgenase"/>
</dbReference>
<evidence type="ECO:0000256" key="10">
    <source>
        <dbReference type="ARBA" id="ARBA00023004"/>
    </source>
</evidence>
<evidence type="ECO:0000256" key="12">
    <source>
        <dbReference type="ARBA" id="ARBA00037975"/>
    </source>
</evidence>
<dbReference type="SUPFAM" id="SSF81342">
    <property type="entry name" value="Transmembrane di-heme cytochromes"/>
    <property type="match status" value="1"/>
</dbReference>
<evidence type="ECO:0000259" key="14">
    <source>
        <dbReference type="SMART" id="SM00867"/>
    </source>
</evidence>
<gene>
    <name evidence="15" type="ORF">BCF33_0997</name>
</gene>
<organism evidence="15 16">
    <name type="scientific">Hasllibacter halocynthiae</name>
    <dbReference type="NCBI Taxonomy" id="595589"/>
    <lineage>
        <taxon>Bacteria</taxon>
        <taxon>Pseudomonadati</taxon>
        <taxon>Pseudomonadota</taxon>
        <taxon>Alphaproteobacteria</taxon>
        <taxon>Rhodobacterales</taxon>
        <taxon>Roseobacteraceae</taxon>
        <taxon>Hasllibacter</taxon>
    </lineage>
</organism>
<accession>A0A2T0X8X9</accession>
<dbReference type="GO" id="GO:0022904">
    <property type="term" value="P:respiratory electron transport chain"/>
    <property type="evidence" value="ECO:0007669"/>
    <property type="project" value="InterPro"/>
</dbReference>
<dbReference type="PANTHER" id="PTHR30529">
    <property type="entry name" value="CYTOCHROME B561"/>
    <property type="match status" value="1"/>
</dbReference>
<keyword evidence="10" id="KW-0408">Iron</keyword>
<dbReference type="Proteomes" id="UP000238801">
    <property type="component" value="Unassembled WGS sequence"/>
</dbReference>
<keyword evidence="8" id="KW-0249">Electron transport</keyword>
<evidence type="ECO:0000256" key="2">
    <source>
        <dbReference type="ARBA" id="ARBA00004651"/>
    </source>
</evidence>
<dbReference type="InterPro" id="IPR007372">
    <property type="entry name" value="Lipid/polyisoprenoid-bd_YceI"/>
</dbReference>
<evidence type="ECO:0000256" key="4">
    <source>
        <dbReference type="ARBA" id="ARBA00022475"/>
    </source>
</evidence>
<dbReference type="AlphaFoldDB" id="A0A2T0X8X9"/>
<sequence>MTDATLWTNTNERYGAVEKLFHWTLAVAIITMIPLGIVANRIAHSEGVLTGADAGAVAQAAFLFSIHKTLGVLIFIVALARVLWSLATPRPAPLHPDRRVETWLAKTVHLLLYGSLILVPLTGWITHSAASGFAPIWWPFGQDLPLVPESPRVEHVAASLHILFERVLAVALVLHVAGALKHRFVDRDATLQRMTPGQPAVPPLPPHRRSWAAPAAALAVWALALGAGAALGLYRTEGAVASAPALETVASDWTVTEGTLALTVTNFGNEVEGSFGDWQAAIAYDEGTGTGDVTVTIATGSVTLGGVTDQARGPDFFDVPGFPTATFAAGIAPAAAGEALPDGTPATHVADGTLTLRGAEVPVALPVLLEVSDGTARMRGAVTVDRRDFAIGAGYEDEATVGFPVVIAVELTAERTE</sequence>
<feature type="domain" description="Lipid/polyisoprenoid-binding YceI-like" evidence="14">
    <location>
        <begin position="252"/>
        <end position="414"/>
    </location>
</feature>
<dbReference type="SUPFAM" id="SSF101874">
    <property type="entry name" value="YceI-like"/>
    <property type="match status" value="1"/>
</dbReference>
<proteinExistence type="inferred from homology"/>
<evidence type="ECO:0000256" key="1">
    <source>
        <dbReference type="ARBA" id="ARBA00001970"/>
    </source>
</evidence>
<dbReference type="Pfam" id="PF04264">
    <property type="entry name" value="YceI"/>
    <property type="match status" value="1"/>
</dbReference>
<comment type="similarity">
    <text evidence="12">Belongs to the cytochrome b561 family.</text>
</comment>
<dbReference type="Pfam" id="PF01292">
    <property type="entry name" value="Ni_hydr_CYTB"/>
    <property type="match status" value="1"/>
</dbReference>
<evidence type="ECO:0000256" key="13">
    <source>
        <dbReference type="SAM" id="Phobius"/>
    </source>
</evidence>
<dbReference type="InterPro" id="IPR036761">
    <property type="entry name" value="TTHA0802/YceI-like_sf"/>
</dbReference>
<dbReference type="SMART" id="SM00867">
    <property type="entry name" value="YceI"/>
    <property type="match status" value="1"/>
</dbReference>